<protein>
    <submittedName>
        <fullName evidence="2">Conjugal transfer pilus assembly protein TraU</fullName>
    </submittedName>
</protein>
<sequence>MLRKVQKFIASLSLLAAAVLPLAAEASPGCVGKMWNPLTDLDFRNMGGIKIVGFPLMDAPKSVGEPPKHKADPICFCEDGLNSGFGFGLTFWMPSYINDVARQAGCLGFLSGINILPGFMSLSSGQEYNAHSPRKDGVTNMQVHWVYADVAAIAGKALFEKCNAVTGSMKIGYLTEPDFIFQNDVYSAIMTPQVSLLAEAPLLSQMACGFESMANTLGDWQDWGICAWKGTRMPLTANAIAKDSAQVTNMDVTIKYLTRSALLGLTMRTMGDDAVCKPKYQPFYDPFQHRYQWAFPAKVTTRYNIDMIRWGTFIKDDGQASMISLNADAAAIANMDSTIAVGQAGAPSSSGLSMAEGIVSRLPKPLNFPSREAGYMQVWEARQCCLMVLTIENVIEMIASNLIPQGSLLEQLYNAYKVADAVYQAVTDPVGAALGFIGDGLGAVFDGVGSSVGDVFSDGVSGAVSGIGNSLGLNGGNIFGSGASLEPAYTAPTPLSIALADIPLTEQN</sequence>
<gene>
    <name evidence="2" type="primary">traU</name>
    <name evidence="2" type="ORF">NMK_2108</name>
</gene>
<dbReference type="EMBL" id="BDOQ01000008">
    <property type="protein sequence ID" value="GBG14509.1"/>
    <property type="molecule type" value="Genomic_DNA"/>
</dbReference>
<dbReference type="InterPro" id="IPR009649">
    <property type="entry name" value="TraU"/>
</dbReference>
<name>A0A2R5F9L7_9PROT</name>
<feature type="signal peptide" evidence="1">
    <location>
        <begin position="1"/>
        <end position="26"/>
    </location>
</feature>
<comment type="caution">
    <text evidence="2">The sequence shown here is derived from an EMBL/GenBank/DDBJ whole genome shotgun (WGS) entry which is preliminary data.</text>
</comment>
<evidence type="ECO:0000256" key="1">
    <source>
        <dbReference type="SAM" id="SignalP"/>
    </source>
</evidence>
<dbReference type="Pfam" id="PF06834">
    <property type="entry name" value="TraU"/>
    <property type="match status" value="1"/>
</dbReference>
<reference evidence="2 3" key="1">
    <citation type="journal article" date="2018" name="Environ. Microbiol.">
        <title>Isolation and genomic characterization of Novimethylophilus kurashikiensis gen. nov. sp. nov., a new lanthanide-dependent methylotrophic species of Methylophilaceae.</title>
        <authorList>
            <person name="Lv H."/>
            <person name="Sahin N."/>
            <person name="Tani A."/>
        </authorList>
    </citation>
    <scope>NUCLEOTIDE SEQUENCE [LARGE SCALE GENOMIC DNA]</scope>
    <source>
        <strain evidence="2 3">La2-4</strain>
    </source>
</reference>
<dbReference type="AlphaFoldDB" id="A0A2R5F9L7"/>
<feature type="chain" id="PRO_5015302218" evidence="1">
    <location>
        <begin position="27"/>
        <end position="508"/>
    </location>
</feature>
<evidence type="ECO:0000313" key="2">
    <source>
        <dbReference type="EMBL" id="GBG14509.1"/>
    </source>
</evidence>
<dbReference type="RefSeq" id="WP_181376244.1">
    <property type="nucleotide sequence ID" value="NZ_BDOQ01000008.1"/>
</dbReference>
<organism evidence="2 3">
    <name type="scientific">Novimethylophilus kurashikiensis</name>
    <dbReference type="NCBI Taxonomy" id="1825523"/>
    <lineage>
        <taxon>Bacteria</taxon>
        <taxon>Pseudomonadati</taxon>
        <taxon>Pseudomonadota</taxon>
        <taxon>Betaproteobacteria</taxon>
        <taxon>Nitrosomonadales</taxon>
        <taxon>Methylophilaceae</taxon>
        <taxon>Novimethylophilus</taxon>
    </lineage>
</organism>
<keyword evidence="1" id="KW-0732">Signal</keyword>
<keyword evidence="3" id="KW-1185">Reference proteome</keyword>
<evidence type="ECO:0000313" key="3">
    <source>
        <dbReference type="Proteomes" id="UP000245081"/>
    </source>
</evidence>
<proteinExistence type="predicted"/>
<accession>A0A2R5F9L7</accession>
<dbReference type="Proteomes" id="UP000245081">
    <property type="component" value="Unassembled WGS sequence"/>
</dbReference>